<dbReference type="EMBL" id="JAULSV010000001">
    <property type="protein sequence ID" value="KAK0654897.1"/>
    <property type="molecule type" value="Genomic_DNA"/>
</dbReference>
<keyword evidence="3" id="KW-1185">Reference proteome</keyword>
<reference evidence="2" key="1">
    <citation type="submission" date="2023-06" db="EMBL/GenBank/DDBJ databases">
        <title>Genome-scale phylogeny and comparative genomics of the fungal order Sordariales.</title>
        <authorList>
            <consortium name="Lawrence Berkeley National Laboratory"/>
            <person name="Hensen N."/>
            <person name="Bonometti L."/>
            <person name="Westerberg I."/>
            <person name="Brannstrom I.O."/>
            <person name="Guillou S."/>
            <person name="Cros-Aarteil S."/>
            <person name="Calhoun S."/>
            <person name="Haridas S."/>
            <person name="Kuo A."/>
            <person name="Mondo S."/>
            <person name="Pangilinan J."/>
            <person name="Riley R."/>
            <person name="Labutti K."/>
            <person name="Andreopoulos B."/>
            <person name="Lipzen A."/>
            <person name="Chen C."/>
            <person name="Yanf M."/>
            <person name="Daum C."/>
            <person name="Ng V."/>
            <person name="Clum A."/>
            <person name="Steindorff A."/>
            <person name="Ohm R."/>
            <person name="Martin F."/>
            <person name="Silar P."/>
            <person name="Natvig D."/>
            <person name="Lalanne C."/>
            <person name="Gautier V."/>
            <person name="Ament-Velasquez S.L."/>
            <person name="Kruys A."/>
            <person name="Hutchinson M.I."/>
            <person name="Powell A.J."/>
            <person name="Barry K."/>
            <person name="Miller A.N."/>
            <person name="Grigoriev I.V."/>
            <person name="Debuchy R."/>
            <person name="Gladieux P."/>
            <person name="Thoren M.H."/>
            <person name="Johannesson H."/>
        </authorList>
    </citation>
    <scope>NUCLEOTIDE SEQUENCE</scope>
    <source>
        <strain evidence="2">SMH2532-1</strain>
    </source>
</reference>
<feature type="region of interest" description="Disordered" evidence="1">
    <location>
        <begin position="207"/>
        <end position="227"/>
    </location>
</feature>
<accession>A0AA39YNM3</accession>
<dbReference type="Proteomes" id="UP001174936">
    <property type="component" value="Unassembled WGS sequence"/>
</dbReference>
<sequence length="227" mass="24736">MSSMAMCRTTSFSVRRLSQRRPLVGSPCCPSIRQTSRCPRQPPLTASNLPRSCLDTGGSATFLPSGSPMGEPGIRPASRPSFYTKQVVVTFHALEVRRPFIVRLRARYHHCRGGATARRRELQRLVLTASFRGIVDCDEPLRSVGHGKGCRCQGFGGRKVARTKRMVIDVEGGFLDESPTLWLLLEASGVGIPLVGLATVDCNRSVGVSSDEESGHSSLFPGKRLPK</sequence>
<organism evidence="2 3">
    <name type="scientific">Cercophora newfieldiana</name>
    <dbReference type="NCBI Taxonomy" id="92897"/>
    <lineage>
        <taxon>Eukaryota</taxon>
        <taxon>Fungi</taxon>
        <taxon>Dikarya</taxon>
        <taxon>Ascomycota</taxon>
        <taxon>Pezizomycotina</taxon>
        <taxon>Sordariomycetes</taxon>
        <taxon>Sordariomycetidae</taxon>
        <taxon>Sordariales</taxon>
        <taxon>Lasiosphaeriaceae</taxon>
        <taxon>Cercophora</taxon>
    </lineage>
</organism>
<comment type="caution">
    <text evidence="2">The sequence shown here is derived from an EMBL/GenBank/DDBJ whole genome shotgun (WGS) entry which is preliminary data.</text>
</comment>
<proteinExistence type="predicted"/>
<protein>
    <submittedName>
        <fullName evidence="2">Uncharacterized protein</fullName>
    </submittedName>
</protein>
<evidence type="ECO:0000313" key="2">
    <source>
        <dbReference type="EMBL" id="KAK0654897.1"/>
    </source>
</evidence>
<dbReference type="AlphaFoldDB" id="A0AA39YNM3"/>
<name>A0AA39YNM3_9PEZI</name>
<gene>
    <name evidence="2" type="ORF">B0T16DRAFT_1393</name>
</gene>
<evidence type="ECO:0000313" key="3">
    <source>
        <dbReference type="Proteomes" id="UP001174936"/>
    </source>
</evidence>
<evidence type="ECO:0000256" key="1">
    <source>
        <dbReference type="SAM" id="MobiDB-lite"/>
    </source>
</evidence>